<name>A0A7S4G777_9EUGL</name>
<gene>
    <name evidence="1" type="ORF">EGYM00163_LOCUS38782</name>
</gene>
<dbReference type="AlphaFoldDB" id="A0A7S4G777"/>
<accession>A0A7S4G777</accession>
<evidence type="ECO:0000313" key="1">
    <source>
        <dbReference type="EMBL" id="CAE0827520.1"/>
    </source>
</evidence>
<sequence>MLADMRGDDTVNEEQSVLLTRYMDNMYQAVCNVPTHIHARLKRFLEILQHVVYNIKMKWEPEGLSVDWCDARLHSSPQLDLTIKGVPIGDGAAPVIHLWARWPDVCSQNCPTVLQSMLPSLTNKSCELAGSTGAISCNVRAVIQGCGYKGYAWRWWWQPLRARLRKLNLQHHVPLHQVKQWYKQGSS</sequence>
<protein>
    <submittedName>
        <fullName evidence="1">Uncharacterized protein</fullName>
    </submittedName>
</protein>
<reference evidence="1" key="1">
    <citation type="submission" date="2021-01" db="EMBL/GenBank/DDBJ databases">
        <authorList>
            <person name="Corre E."/>
            <person name="Pelletier E."/>
            <person name="Niang G."/>
            <person name="Scheremetjew M."/>
            <person name="Finn R."/>
            <person name="Kale V."/>
            <person name="Holt S."/>
            <person name="Cochrane G."/>
            <person name="Meng A."/>
            <person name="Brown T."/>
            <person name="Cohen L."/>
        </authorList>
    </citation>
    <scope>NUCLEOTIDE SEQUENCE</scope>
    <source>
        <strain evidence="1">CCMP1594</strain>
    </source>
</reference>
<proteinExistence type="predicted"/>
<organism evidence="1">
    <name type="scientific">Eutreptiella gymnastica</name>
    <dbReference type="NCBI Taxonomy" id="73025"/>
    <lineage>
        <taxon>Eukaryota</taxon>
        <taxon>Discoba</taxon>
        <taxon>Euglenozoa</taxon>
        <taxon>Euglenida</taxon>
        <taxon>Spirocuta</taxon>
        <taxon>Euglenophyceae</taxon>
        <taxon>Eutreptiales</taxon>
        <taxon>Eutreptiaceae</taxon>
        <taxon>Eutreptiella</taxon>
    </lineage>
</organism>
<dbReference type="EMBL" id="HBJA01112326">
    <property type="protein sequence ID" value="CAE0827520.1"/>
    <property type="molecule type" value="Transcribed_RNA"/>
</dbReference>